<dbReference type="InterPro" id="IPR001680">
    <property type="entry name" value="WD40_rpt"/>
</dbReference>
<dbReference type="SUPFAM" id="SSF50978">
    <property type="entry name" value="WD40 repeat-like"/>
    <property type="match status" value="2"/>
</dbReference>
<feature type="region of interest" description="Disordered" evidence="5">
    <location>
        <begin position="1435"/>
        <end position="1472"/>
    </location>
</feature>
<feature type="region of interest" description="Disordered" evidence="5">
    <location>
        <begin position="1486"/>
        <end position="1512"/>
    </location>
</feature>
<feature type="domain" description="EML-like second beta-propeller" evidence="7">
    <location>
        <begin position="330"/>
        <end position="593"/>
    </location>
</feature>
<evidence type="ECO:0000259" key="6">
    <source>
        <dbReference type="Pfam" id="PF23409"/>
    </source>
</evidence>
<dbReference type="PROSITE" id="PS50294">
    <property type="entry name" value="WD_REPEATS_REGION"/>
    <property type="match status" value="1"/>
</dbReference>
<reference evidence="8" key="1">
    <citation type="submission" date="2023-11" db="EMBL/GenBank/DDBJ databases">
        <title>Genome assemblies of two species of porcelain crab, Petrolisthes cinctipes and Petrolisthes manimaculis (Anomura: Porcellanidae).</title>
        <authorList>
            <person name="Angst P."/>
        </authorList>
    </citation>
    <scope>NUCLEOTIDE SEQUENCE</scope>
    <source>
        <strain evidence="8">PB745_02</strain>
        <tissue evidence="8">Gill</tissue>
    </source>
</reference>
<accession>A0AAE1NVL8</accession>
<evidence type="ECO:0000313" key="9">
    <source>
        <dbReference type="Proteomes" id="UP001292094"/>
    </source>
</evidence>
<feature type="domain" description="EML-like first beta-propeller" evidence="6">
    <location>
        <begin position="736"/>
        <end position="963"/>
    </location>
</feature>
<dbReference type="InterPro" id="IPR055439">
    <property type="entry name" value="Beta-prop_EML_1st"/>
</dbReference>
<dbReference type="Pfam" id="PF23414">
    <property type="entry name" value="Beta-prop_EML_2"/>
    <property type="match status" value="2"/>
</dbReference>
<dbReference type="PROSITE" id="PS50082">
    <property type="entry name" value="WD_REPEATS_2"/>
    <property type="match status" value="3"/>
</dbReference>
<evidence type="ECO:0000313" key="8">
    <source>
        <dbReference type="EMBL" id="KAK4296558.1"/>
    </source>
</evidence>
<sequence length="1861" mass="202627">MGTRRAPEGGLTLRWVFGYNGHTARNNVKVTRAGHLLYYVAGVGVVHDTTNAKQVFYTGHDDDITSLAVCGDGETVATGQVGRDAYITVWDASTCHTISVLRDGHNNKVSSLAFTTDTKRLASTGGNDHKQELMVWNWRKGRRLAHTIAYLGKVEELEWEPGSSSRLVSCGHNHVKFWKLSGNVLQSQTGVFGSEKVTSQVSISHMVDGRVVTGGEAGHLYIWEKARLVSTVKDIHPGGVLVTEVYPGGLITGGRDGKITIFDRHLNKVSSVQEPPSLVYETPGSVHSLAVHHDKVIVGTEKNEVWTMRLGHEGDFQATCVVQGHGVGEVWGLATHPTRLLALTASDDRTIRLWDIEGRVQLSTRIVSHKARSAAFAPNGQHVAVGLIHGGFLILSADKLDEKYNVKDRQEVRHDLKYSPCGKLLAVASNDNFVDVYSVEMEYKRLYVLAGASSFITHLDWSQDSNFIQLNSGASERLIYDVTKESIVDESDIEGREWATWTGVLGKTVAGIWHKYADVSDVNTCDANFHSGVVVTGDDYGLVKLFRFPCTKRGAKPRSFVGHSAHVTNVRWTSDGQHVVSVGGADHGVFVWKFLSRRTESPPLERVQVKARVDGESEEEILDTEDELEGIPELTIDLEGDLTTSTRRRRKKKGERDSGMLKGVEVADDSTFAKRQNAKTTDQHHPNIPPQHSFHMKHIFGVRSQDSLNNAHILANGCVVYPVAAVGVVLDVVTNKQQHYLHHTDDILCLTLDSDGKMVATGQQGRDATIHVWEGASVRILSLLKGGHSRGVAAVAFSGDGQRLASLGLDDHHTLVVWNWRKGYKIATARSHGNRVFGVVMSPWSAAQVVTFGVKHIKFWTQAGGGLTYRQIVLGNKFKQSTVLCASVGGKDERGTGEWWVFGESTGHVLVVRDGKVERSVKAHKTPIYTILITPQSVWTGGQDGLLCRWDHEVNTCIKSYPVTDRHLEDFTTITLTSSQPGIRGLASLNQTKSNSSPTPSNTTRAGTKDNHSSNALNGNPNSSDSGTKSPTVTPLVEKHSVSATDTRSVSKDDKVNQSAEKSDSGEAIDSIEADTPLLVFTQHAELLRMNKHGKFTILVQGHSKGEVWGLDTHPQLLEAVTVGGDNTLRRWDIGDMLALRTANLRKAARCLHFHPTAPILAIGFLDGSIGLYLYPSLEKHGGVHHRTSAITDIRFSPSGRLLAVASQEGVVDLYVVDTDGDSVSKEGSGLRRVGVCRGSSSRVTHITWHQDSRLLQLNSEAGEELFYLAPHGTRQLIPDSARADLNWSSPLTCPLDMSTGGIWGPGDDLSDINAIATANKLPLVAAACDDQGLLRLYRYPCEGSPKKYRQYRGHSAHVTNVRWSFDDKLLVTTGGADMSVVVWQFRQRGREAETDGGKNQEEDEISLLDDLPEEELTITDLETSGLEGDHLPINLRSITTTPGPTTTTRPTTTRPNTRTRTKPSPPTAKNAVTLRNGMYTHATRLHKSNTPNTRSATQPSGGNNNNNLISKHPLRSLGHVHKRLLPQLAGTSQPTTRLRSLPTLAQDDSTVLYCSGSLVGRLNLVQGRVEGHKMGYGDHTAAVTCLALYPGDPMVVATAQLGTLEHDKNEEGEDDYGALVHVWRCRDGVGLGLLRGGGERVVTALSFSPSSRFLASLADGDTIHIFNWIKGVHVAETKVGAGLLLDMGHCGETTLAVLTPRILLFLDLVGNSLLSTRAYHPSGLPDGVAYSTLSISPNGNVLLGCSNCTVVLFKGRAAIRDIPAPAEPPISPPIRLASAYGHGAAFVAVRVGNQILVRCYVTEDEKQEFLSDSRIAAPSEDWTPLTARLGGSMLILGARRNQPFIALDLTSGKFTLIEHG</sequence>
<feature type="domain" description="EML-like second beta-propeller" evidence="7">
    <location>
        <begin position="1108"/>
        <end position="1385"/>
    </location>
</feature>
<dbReference type="FunFam" id="2.130.10.10:FF:000044">
    <property type="entry name" value="echinoderm microtubule-associated protein-like 6 isoform X1"/>
    <property type="match status" value="2"/>
</dbReference>
<name>A0AAE1NVL8_9EUCA</name>
<feature type="domain" description="EML-like first beta-propeller" evidence="6">
    <location>
        <begin position="53"/>
        <end position="307"/>
    </location>
</feature>
<evidence type="ECO:0000259" key="7">
    <source>
        <dbReference type="Pfam" id="PF23414"/>
    </source>
</evidence>
<organism evidence="8 9">
    <name type="scientific">Petrolisthes manimaculis</name>
    <dbReference type="NCBI Taxonomy" id="1843537"/>
    <lineage>
        <taxon>Eukaryota</taxon>
        <taxon>Metazoa</taxon>
        <taxon>Ecdysozoa</taxon>
        <taxon>Arthropoda</taxon>
        <taxon>Crustacea</taxon>
        <taxon>Multicrustacea</taxon>
        <taxon>Malacostraca</taxon>
        <taxon>Eumalacostraca</taxon>
        <taxon>Eucarida</taxon>
        <taxon>Decapoda</taxon>
        <taxon>Pleocyemata</taxon>
        <taxon>Anomura</taxon>
        <taxon>Galatheoidea</taxon>
        <taxon>Porcellanidae</taxon>
        <taxon>Petrolisthes</taxon>
    </lineage>
</organism>
<dbReference type="Pfam" id="PF23409">
    <property type="entry name" value="Beta-prop_EML"/>
    <property type="match status" value="2"/>
</dbReference>
<dbReference type="SUPFAM" id="SSF50960">
    <property type="entry name" value="TolB, C-terminal domain"/>
    <property type="match status" value="1"/>
</dbReference>
<dbReference type="PANTHER" id="PTHR13720:SF33">
    <property type="entry name" value="HELP DOMAIN-CONTAINING PROTEIN"/>
    <property type="match status" value="1"/>
</dbReference>
<dbReference type="GO" id="GO:0005929">
    <property type="term" value="C:cilium"/>
    <property type="evidence" value="ECO:0007669"/>
    <property type="project" value="UniProtKB-ARBA"/>
</dbReference>
<evidence type="ECO:0000256" key="2">
    <source>
        <dbReference type="ARBA" id="ARBA00022574"/>
    </source>
</evidence>
<evidence type="ECO:0000256" key="5">
    <source>
        <dbReference type="SAM" id="MobiDB-lite"/>
    </source>
</evidence>
<dbReference type="SMART" id="SM00320">
    <property type="entry name" value="WD40"/>
    <property type="match status" value="20"/>
</dbReference>
<dbReference type="InterPro" id="IPR011047">
    <property type="entry name" value="Quinoprotein_ADH-like_sf"/>
</dbReference>
<dbReference type="InterPro" id="IPR015943">
    <property type="entry name" value="WD40/YVTN_repeat-like_dom_sf"/>
</dbReference>
<evidence type="ECO:0000256" key="4">
    <source>
        <dbReference type="PROSITE-ProRule" id="PRU00221"/>
    </source>
</evidence>
<dbReference type="InterPro" id="IPR005108">
    <property type="entry name" value="HELP"/>
</dbReference>
<proteinExistence type="inferred from homology"/>
<dbReference type="SUPFAM" id="SSF50998">
    <property type="entry name" value="Quinoprotein alcohol dehydrogenase-like"/>
    <property type="match status" value="1"/>
</dbReference>
<dbReference type="Proteomes" id="UP001292094">
    <property type="component" value="Unassembled WGS sequence"/>
</dbReference>
<gene>
    <name evidence="8" type="ORF">Pmani_030952</name>
</gene>
<evidence type="ECO:0000256" key="1">
    <source>
        <dbReference type="ARBA" id="ARBA00006489"/>
    </source>
</evidence>
<dbReference type="InterPro" id="IPR055442">
    <property type="entry name" value="Beta-prop_EML-like_2nd"/>
</dbReference>
<dbReference type="InterPro" id="IPR036322">
    <property type="entry name" value="WD40_repeat_dom_sf"/>
</dbReference>
<feature type="repeat" description="WD" evidence="4">
    <location>
        <begin position="1352"/>
        <end position="1394"/>
    </location>
</feature>
<feature type="compositionally biased region" description="Low complexity" evidence="5">
    <location>
        <begin position="992"/>
        <end position="1004"/>
    </location>
</feature>
<comment type="caution">
    <text evidence="8">The sequence shown here is derived from an EMBL/GenBank/DDBJ whole genome shotgun (WGS) entry which is preliminary data.</text>
</comment>
<dbReference type="EMBL" id="JAWZYT010003831">
    <property type="protein sequence ID" value="KAK4296558.1"/>
    <property type="molecule type" value="Genomic_DNA"/>
</dbReference>
<dbReference type="InterPro" id="IPR019775">
    <property type="entry name" value="WD40_repeat_CS"/>
</dbReference>
<dbReference type="PANTHER" id="PTHR13720">
    <property type="entry name" value="WD-40 REPEAT PROTEIN"/>
    <property type="match status" value="1"/>
</dbReference>
<feature type="repeat" description="WD" evidence="4">
    <location>
        <begin position="560"/>
        <end position="602"/>
    </location>
</feature>
<keyword evidence="9" id="KW-1185">Reference proteome</keyword>
<feature type="compositionally biased region" description="Polar residues" evidence="5">
    <location>
        <begin position="1489"/>
        <end position="1510"/>
    </location>
</feature>
<dbReference type="Pfam" id="PF03451">
    <property type="entry name" value="HELP"/>
    <property type="match status" value="2"/>
</dbReference>
<comment type="similarity">
    <text evidence="1">Belongs to the WD repeat EMAP family.</text>
</comment>
<dbReference type="Gene3D" id="2.130.10.10">
    <property type="entry name" value="YVTN repeat-like/Quinoprotein amine dehydrogenase"/>
    <property type="match status" value="5"/>
</dbReference>
<keyword evidence="3" id="KW-0677">Repeat</keyword>
<feature type="compositionally biased region" description="Low complexity" evidence="5">
    <location>
        <begin position="1440"/>
        <end position="1459"/>
    </location>
</feature>
<dbReference type="GO" id="GO:0008017">
    <property type="term" value="F:microtubule binding"/>
    <property type="evidence" value="ECO:0007669"/>
    <property type="project" value="TreeGrafter"/>
</dbReference>
<feature type="region of interest" description="Disordered" evidence="5">
    <location>
        <begin position="982"/>
        <end position="1069"/>
    </location>
</feature>
<feature type="compositionally biased region" description="Basic and acidic residues" evidence="5">
    <location>
        <begin position="1049"/>
        <end position="1065"/>
    </location>
</feature>
<keyword evidence="2 4" id="KW-0853">WD repeat</keyword>
<dbReference type="PROSITE" id="PS00678">
    <property type="entry name" value="WD_REPEATS_1"/>
    <property type="match status" value="1"/>
</dbReference>
<evidence type="ECO:0000256" key="3">
    <source>
        <dbReference type="ARBA" id="ARBA00022737"/>
    </source>
</evidence>
<feature type="compositionally biased region" description="Polar residues" evidence="5">
    <location>
        <begin position="1013"/>
        <end position="1033"/>
    </location>
</feature>
<protein>
    <submittedName>
        <fullName evidence="8">Uncharacterized protein</fullName>
    </submittedName>
</protein>
<dbReference type="InterPro" id="IPR050630">
    <property type="entry name" value="WD_repeat_EMAP"/>
</dbReference>
<feature type="repeat" description="WD" evidence="4">
    <location>
        <begin position="330"/>
        <end position="364"/>
    </location>
</feature>